<dbReference type="InterPro" id="IPR045051">
    <property type="entry name" value="SBT"/>
</dbReference>
<sequence length="122" mass="13577">MGPVLSTWKGQCELRTNFTSANCNRKLTSARFFANGYEATLGPIDESEESKLPGDGDGRDTHTASTVGGSVVVSSGMRRLRRRERRVMAVVMERSRAGSGFGPERREQCRLQIRRVKRPSCN</sequence>
<accession>A0A067KH78</accession>
<comment type="similarity">
    <text evidence="2">Belongs to the peptidase S8 family.</text>
</comment>
<dbReference type="EMBL" id="KK914486">
    <property type="protein sequence ID" value="KDP35477.1"/>
    <property type="molecule type" value="Genomic_DNA"/>
</dbReference>
<proteinExistence type="inferred from homology"/>
<protein>
    <submittedName>
        <fullName evidence="5">Uncharacterized protein</fullName>
    </submittedName>
</protein>
<keyword evidence="3" id="KW-0732">Signal</keyword>
<dbReference type="GO" id="GO:0006508">
    <property type="term" value="P:proteolysis"/>
    <property type="evidence" value="ECO:0007669"/>
    <property type="project" value="InterPro"/>
</dbReference>
<comment type="subcellular location">
    <subcellularLocation>
        <location evidence="1">Secreted</location>
    </subcellularLocation>
</comment>
<gene>
    <name evidence="5" type="ORF">JCGZ_10870</name>
</gene>
<evidence type="ECO:0000256" key="4">
    <source>
        <dbReference type="SAM" id="MobiDB-lite"/>
    </source>
</evidence>
<name>A0A067KH78_JATCU</name>
<dbReference type="InterPro" id="IPR036852">
    <property type="entry name" value="Peptidase_S8/S53_dom_sf"/>
</dbReference>
<feature type="compositionally biased region" description="Basic and acidic residues" evidence="4">
    <location>
        <begin position="49"/>
        <end position="62"/>
    </location>
</feature>
<dbReference type="PANTHER" id="PTHR10795">
    <property type="entry name" value="PROPROTEIN CONVERTASE SUBTILISIN/KEXIN"/>
    <property type="match status" value="1"/>
</dbReference>
<dbReference type="GO" id="GO:0005576">
    <property type="term" value="C:extracellular region"/>
    <property type="evidence" value="ECO:0007669"/>
    <property type="project" value="UniProtKB-SubCell"/>
</dbReference>
<dbReference type="OrthoDB" id="1113126at2759"/>
<organism evidence="5 6">
    <name type="scientific">Jatropha curcas</name>
    <name type="common">Barbados nut</name>
    <dbReference type="NCBI Taxonomy" id="180498"/>
    <lineage>
        <taxon>Eukaryota</taxon>
        <taxon>Viridiplantae</taxon>
        <taxon>Streptophyta</taxon>
        <taxon>Embryophyta</taxon>
        <taxon>Tracheophyta</taxon>
        <taxon>Spermatophyta</taxon>
        <taxon>Magnoliopsida</taxon>
        <taxon>eudicotyledons</taxon>
        <taxon>Gunneridae</taxon>
        <taxon>Pentapetalae</taxon>
        <taxon>rosids</taxon>
        <taxon>fabids</taxon>
        <taxon>Malpighiales</taxon>
        <taxon>Euphorbiaceae</taxon>
        <taxon>Crotonoideae</taxon>
        <taxon>Jatropheae</taxon>
        <taxon>Jatropha</taxon>
    </lineage>
</organism>
<keyword evidence="6" id="KW-1185">Reference proteome</keyword>
<dbReference type="AlphaFoldDB" id="A0A067KH78"/>
<dbReference type="Proteomes" id="UP000027138">
    <property type="component" value="Unassembled WGS sequence"/>
</dbReference>
<dbReference type="Gene3D" id="3.40.50.200">
    <property type="entry name" value="Peptidase S8/S53 domain"/>
    <property type="match status" value="1"/>
</dbReference>
<evidence type="ECO:0000256" key="2">
    <source>
        <dbReference type="ARBA" id="ARBA00011073"/>
    </source>
</evidence>
<evidence type="ECO:0000256" key="1">
    <source>
        <dbReference type="ARBA" id="ARBA00004613"/>
    </source>
</evidence>
<evidence type="ECO:0000313" key="6">
    <source>
        <dbReference type="Proteomes" id="UP000027138"/>
    </source>
</evidence>
<evidence type="ECO:0000256" key="3">
    <source>
        <dbReference type="ARBA" id="ARBA00022729"/>
    </source>
</evidence>
<evidence type="ECO:0000313" key="5">
    <source>
        <dbReference type="EMBL" id="KDP35477.1"/>
    </source>
</evidence>
<feature type="region of interest" description="Disordered" evidence="4">
    <location>
        <begin position="43"/>
        <end position="68"/>
    </location>
</feature>
<reference evidence="5 6" key="1">
    <citation type="journal article" date="2014" name="PLoS ONE">
        <title>Global Analysis of Gene Expression Profiles in Physic Nut (Jatropha curcas L.) Seedlings Exposed to Salt Stress.</title>
        <authorList>
            <person name="Zhang L."/>
            <person name="Zhang C."/>
            <person name="Wu P."/>
            <person name="Chen Y."/>
            <person name="Li M."/>
            <person name="Jiang H."/>
            <person name="Wu G."/>
        </authorList>
    </citation>
    <scope>NUCLEOTIDE SEQUENCE [LARGE SCALE GENOMIC DNA]</scope>
    <source>
        <strain evidence="6">cv. GZQX0401</strain>
        <tissue evidence="5">Young leaves</tissue>
    </source>
</reference>
<dbReference type="GO" id="GO:0004252">
    <property type="term" value="F:serine-type endopeptidase activity"/>
    <property type="evidence" value="ECO:0007669"/>
    <property type="project" value="InterPro"/>
</dbReference>